<keyword evidence="1" id="KW-0548">Nucleotidyltransferase</keyword>
<keyword evidence="1" id="KW-0695">RNA-directed DNA polymerase</keyword>
<dbReference type="AlphaFoldDB" id="A0A4Y2IQA8"/>
<evidence type="ECO:0000313" key="1">
    <source>
        <dbReference type="EMBL" id="GBM79854.1"/>
    </source>
</evidence>
<comment type="caution">
    <text evidence="1">The sequence shown here is derived from an EMBL/GenBank/DDBJ whole genome shotgun (WGS) entry which is preliminary data.</text>
</comment>
<keyword evidence="2" id="KW-1185">Reference proteome</keyword>
<accession>A0A4Y2IQA8</accession>
<dbReference type="Proteomes" id="UP000499080">
    <property type="component" value="Unassembled WGS sequence"/>
</dbReference>
<sequence>MFLTNHNPDNLERFGEPIKWVTEVKYLGLIIDNKLTSRQHISYLKEKFYLCLPLIGRRSSLSLQNELILFKQVLRSILTYAAPIWDLQPHPIGKKVQILQNKLLRIIVNAPWFIRNSVIYSDLKIESMDDHIQKLSRKLFTEILSHSNSLVANQIEFTENNGRYRYPYVTTKWSVRLKPP</sequence>
<dbReference type="EMBL" id="BGPR01002846">
    <property type="protein sequence ID" value="GBM79854.1"/>
    <property type="molecule type" value="Genomic_DNA"/>
</dbReference>
<name>A0A4Y2IQA8_ARAVE</name>
<keyword evidence="1" id="KW-0808">Transferase</keyword>
<organism evidence="1 2">
    <name type="scientific">Araneus ventricosus</name>
    <name type="common">Orbweaver spider</name>
    <name type="synonym">Epeira ventricosa</name>
    <dbReference type="NCBI Taxonomy" id="182803"/>
    <lineage>
        <taxon>Eukaryota</taxon>
        <taxon>Metazoa</taxon>
        <taxon>Ecdysozoa</taxon>
        <taxon>Arthropoda</taxon>
        <taxon>Chelicerata</taxon>
        <taxon>Arachnida</taxon>
        <taxon>Araneae</taxon>
        <taxon>Araneomorphae</taxon>
        <taxon>Entelegynae</taxon>
        <taxon>Araneoidea</taxon>
        <taxon>Araneidae</taxon>
        <taxon>Araneus</taxon>
    </lineage>
</organism>
<gene>
    <name evidence="1" type="primary">jockeypol_254</name>
    <name evidence="1" type="ORF">AVEN_40375_1</name>
</gene>
<reference evidence="1 2" key="1">
    <citation type="journal article" date="2019" name="Sci. Rep.">
        <title>Orb-weaving spider Araneus ventricosus genome elucidates the spidroin gene catalogue.</title>
        <authorList>
            <person name="Kono N."/>
            <person name="Nakamura H."/>
            <person name="Ohtoshi R."/>
            <person name="Moran D.A.P."/>
            <person name="Shinohara A."/>
            <person name="Yoshida Y."/>
            <person name="Fujiwara M."/>
            <person name="Mori M."/>
            <person name="Tomita M."/>
            <person name="Arakawa K."/>
        </authorList>
    </citation>
    <scope>NUCLEOTIDE SEQUENCE [LARGE SCALE GENOMIC DNA]</scope>
</reference>
<dbReference type="GO" id="GO:0003964">
    <property type="term" value="F:RNA-directed DNA polymerase activity"/>
    <property type="evidence" value="ECO:0007669"/>
    <property type="project" value="UniProtKB-KW"/>
</dbReference>
<protein>
    <submittedName>
        <fullName evidence="1">RNA-directed DNA polymerase from mobile element jockey</fullName>
    </submittedName>
</protein>
<dbReference type="OrthoDB" id="412981at2759"/>
<evidence type="ECO:0000313" key="2">
    <source>
        <dbReference type="Proteomes" id="UP000499080"/>
    </source>
</evidence>
<proteinExistence type="predicted"/>